<organism evidence="1 2">
    <name type="scientific">Bacteroides xylanisolvens</name>
    <dbReference type="NCBI Taxonomy" id="371601"/>
    <lineage>
        <taxon>Bacteria</taxon>
        <taxon>Pseudomonadati</taxon>
        <taxon>Bacteroidota</taxon>
        <taxon>Bacteroidia</taxon>
        <taxon>Bacteroidales</taxon>
        <taxon>Bacteroidaceae</taxon>
        <taxon>Bacteroides</taxon>
    </lineage>
</organism>
<proteinExistence type="predicted"/>
<dbReference type="NCBIfam" id="TIGR02681">
    <property type="entry name" value="phage_pRha"/>
    <property type="match status" value="1"/>
</dbReference>
<name>A0A1Y4V3C4_9BACE</name>
<comment type="caution">
    <text evidence="1">The sequence shown here is derived from an EMBL/GenBank/DDBJ whole genome shotgun (WGS) entry which is preliminary data.</text>
</comment>
<evidence type="ECO:0000313" key="2">
    <source>
        <dbReference type="Proteomes" id="UP000196036"/>
    </source>
</evidence>
<dbReference type="AlphaFoldDB" id="A0A1Y4V3C4"/>
<gene>
    <name evidence="1" type="ORF">B5E52_16835</name>
</gene>
<dbReference type="Proteomes" id="UP000196036">
    <property type="component" value="Unassembled WGS sequence"/>
</dbReference>
<dbReference type="InterPro" id="IPR014054">
    <property type="entry name" value="Phage_regulatory_Rha"/>
</dbReference>
<evidence type="ECO:0008006" key="3">
    <source>
        <dbReference type="Google" id="ProtNLM"/>
    </source>
</evidence>
<accession>A0A1Y4V3C4</accession>
<sequence length="234" mass="27046">MITTGFSCAKQERHDSINTLNKIIMETRSLELWSTDRIDLVEAKNGQAVTSSLVVADYFRKAHKDVLRSIKMLDCSILFNQRNFAPVEYRDKKGENRPMYYMTRDGFTFLAMGFTGKVASQFKEAYINAFNEMEEKLRSERCTKYAERIVRKQIKEFNQSLQQTLASGRKKHGNTYGGLIPYGKEEVAYNPKESMESNLKRIFGQVHEMCKDGFLMSALAVETNKMLQELINKK</sequence>
<dbReference type="Pfam" id="PF09669">
    <property type="entry name" value="Phage_pRha"/>
    <property type="match status" value="1"/>
</dbReference>
<evidence type="ECO:0000313" key="1">
    <source>
        <dbReference type="EMBL" id="OUQ64600.1"/>
    </source>
</evidence>
<reference evidence="2" key="1">
    <citation type="submission" date="2017-04" db="EMBL/GenBank/DDBJ databases">
        <title>Function of individual gut microbiota members based on whole genome sequencing of pure cultures obtained from chicken caecum.</title>
        <authorList>
            <person name="Medvecky M."/>
            <person name="Cejkova D."/>
            <person name="Polansky O."/>
            <person name="Karasova D."/>
            <person name="Kubasova T."/>
            <person name="Cizek A."/>
            <person name="Rychlik I."/>
        </authorList>
    </citation>
    <scope>NUCLEOTIDE SEQUENCE [LARGE SCALE GENOMIC DNA]</scope>
    <source>
        <strain evidence="2">An109</strain>
    </source>
</reference>
<dbReference type="EMBL" id="NFLW01000036">
    <property type="protein sequence ID" value="OUQ64600.1"/>
    <property type="molecule type" value="Genomic_DNA"/>
</dbReference>
<protein>
    <recommendedName>
        <fullName evidence="3">Rha family transcriptional regulator</fullName>
    </recommendedName>
</protein>